<reference evidence="6 7" key="1">
    <citation type="submission" date="2021-01" db="EMBL/GenBank/DDBJ databases">
        <title>Whole genome shotgun sequence of Actinoplanes durhamensis NBRC 14914.</title>
        <authorList>
            <person name="Komaki H."/>
            <person name="Tamura T."/>
        </authorList>
    </citation>
    <scope>NUCLEOTIDE SEQUENCE [LARGE SCALE GENOMIC DNA]</scope>
    <source>
        <strain evidence="6 7">NBRC 14914</strain>
    </source>
</reference>
<evidence type="ECO:0000256" key="4">
    <source>
        <dbReference type="ARBA" id="ARBA00023014"/>
    </source>
</evidence>
<dbReference type="SFLD" id="SFLDG01386">
    <property type="entry name" value="main_SPASM_domain-containing"/>
    <property type="match status" value="1"/>
</dbReference>
<dbReference type="SFLD" id="SFLDG01072">
    <property type="entry name" value="dehydrogenase_like"/>
    <property type="match status" value="1"/>
</dbReference>
<dbReference type="SFLD" id="SFLDS00029">
    <property type="entry name" value="Radical_SAM"/>
    <property type="match status" value="1"/>
</dbReference>
<organism evidence="6 7">
    <name type="scientific">Paractinoplanes durhamensis</name>
    <dbReference type="NCBI Taxonomy" id="113563"/>
    <lineage>
        <taxon>Bacteria</taxon>
        <taxon>Bacillati</taxon>
        <taxon>Actinomycetota</taxon>
        <taxon>Actinomycetes</taxon>
        <taxon>Micromonosporales</taxon>
        <taxon>Micromonosporaceae</taxon>
        <taxon>Paractinoplanes</taxon>
    </lineage>
</organism>
<dbReference type="InterPro" id="IPR007197">
    <property type="entry name" value="rSAM"/>
</dbReference>
<keyword evidence="4" id="KW-0411">Iron-sulfur</keyword>
<dbReference type="CDD" id="cd01335">
    <property type="entry name" value="Radical_SAM"/>
    <property type="match status" value="1"/>
</dbReference>
<dbReference type="InterPro" id="IPR058240">
    <property type="entry name" value="rSAM_sf"/>
</dbReference>
<dbReference type="SUPFAM" id="SSF102114">
    <property type="entry name" value="Radical SAM enzymes"/>
    <property type="match status" value="1"/>
</dbReference>
<gene>
    <name evidence="6" type="ORF">Adu01nite_22210</name>
</gene>
<evidence type="ECO:0000259" key="5">
    <source>
        <dbReference type="Pfam" id="PF04055"/>
    </source>
</evidence>
<sequence>MGRTALIDDVRAAHLAAAPWPYAELDVAALRAAGHRPVPFREFVLKIHQRCNLACDYCYMYEHADQSWRERPRTMSDEVRDATLARMATHARDHDLPRVRIVLHGGEPLLYGTARLAEFVAQARATLPCPVDFSMQTNGVLLDERALAELRPLGIRAGVSVDGTAAEHDRHRRTPGGRGSFAAVARALDLLRRPENRPLYGGLLCTVAAGTDPIACYEQLIAFEPPAIDLLLPHANWESPPPRPDGVATPYADWLTAVFDRWYADKSPIRIRLFDDAISLVLGGSGRSEQLGLSPAGLVVIETDGAVEQVDALKSAYPGACATGLNVLRDELDDALDHPGIVARQIGRAALSDECLACPALAFCGGGHYAHRYRRDTGFRSPSVHCADLRVFVRHVYDRIAADLSGRQP</sequence>
<accession>A0ABQ3YTE8</accession>
<evidence type="ECO:0000313" key="7">
    <source>
        <dbReference type="Proteomes" id="UP000637628"/>
    </source>
</evidence>
<dbReference type="NCBIfam" id="TIGR04269">
    <property type="entry name" value="SAM_SPASM_FxsB"/>
    <property type="match status" value="1"/>
</dbReference>
<dbReference type="PANTHER" id="PTHR43273:SF8">
    <property type="entry name" value="RADICAL SAM DOMAIN PROTEIN"/>
    <property type="match status" value="1"/>
</dbReference>
<protein>
    <recommendedName>
        <fullName evidence="5">Radical SAM core domain-containing protein</fullName>
    </recommendedName>
</protein>
<dbReference type="SFLD" id="SFLDG01067">
    <property type="entry name" value="SPASM/twitch_domain_containing"/>
    <property type="match status" value="1"/>
</dbReference>
<keyword evidence="7" id="KW-1185">Reference proteome</keyword>
<dbReference type="Pfam" id="PF04055">
    <property type="entry name" value="Radical_SAM"/>
    <property type="match status" value="1"/>
</dbReference>
<feature type="domain" description="Radical SAM core" evidence="5">
    <location>
        <begin position="47"/>
        <end position="193"/>
    </location>
</feature>
<dbReference type="PANTHER" id="PTHR43273">
    <property type="entry name" value="ANAEROBIC SULFATASE-MATURATING ENZYME HOMOLOG ASLB-RELATED"/>
    <property type="match status" value="1"/>
</dbReference>
<dbReference type="InterPro" id="IPR013785">
    <property type="entry name" value="Aldolase_TIM"/>
</dbReference>
<dbReference type="InterPro" id="IPR026335">
    <property type="entry name" value="rSAM_SPASM_FxsB"/>
</dbReference>
<dbReference type="RefSeq" id="WP_239132292.1">
    <property type="nucleotide sequence ID" value="NZ_BAAATX010000003.1"/>
</dbReference>
<dbReference type="InterPro" id="IPR023867">
    <property type="entry name" value="Sulphatase_maturase_rSAM"/>
</dbReference>
<keyword evidence="3" id="KW-0408">Iron</keyword>
<evidence type="ECO:0000256" key="2">
    <source>
        <dbReference type="ARBA" id="ARBA00022723"/>
    </source>
</evidence>
<keyword evidence="1" id="KW-0949">S-adenosyl-L-methionine</keyword>
<name>A0ABQ3YTE8_9ACTN</name>
<evidence type="ECO:0000256" key="1">
    <source>
        <dbReference type="ARBA" id="ARBA00022691"/>
    </source>
</evidence>
<keyword evidence="2" id="KW-0479">Metal-binding</keyword>
<proteinExistence type="predicted"/>
<dbReference type="Proteomes" id="UP000637628">
    <property type="component" value="Unassembled WGS sequence"/>
</dbReference>
<evidence type="ECO:0000313" key="6">
    <source>
        <dbReference type="EMBL" id="GIE00871.1"/>
    </source>
</evidence>
<comment type="caution">
    <text evidence="6">The sequence shown here is derived from an EMBL/GenBank/DDBJ whole genome shotgun (WGS) entry which is preliminary data.</text>
</comment>
<dbReference type="Gene3D" id="3.20.20.70">
    <property type="entry name" value="Aldolase class I"/>
    <property type="match status" value="1"/>
</dbReference>
<dbReference type="EMBL" id="BOML01000019">
    <property type="protein sequence ID" value="GIE00871.1"/>
    <property type="molecule type" value="Genomic_DNA"/>
</dbReference>
<evidence type="ECO:0000256" key="3">
    <source>
        <dbReference type="ARBA" id="ARBA00023004"/>
    </source>
</evidence>